<name>A0ABY7NTF1_9SPHN</name>
<protein>
    <submittedName>
        <fullName evidence="1">Uncharacterized protein</fullName>
    </submittedName>
</protein>
<proteinExistence type="predicted"/>
<reference evidence="1 2" key="1">
    <citation type="submission" date="2022-12" db="EMBL/GenBank/DDBJ databases">
        <title>Sphingomonas abieness sp. nov., an endophytic bacterium isolated from Abies koreana.</title>
        <authorList>
            <person name="Jiang L."/>
            <person name="Lee J."/>
        </authorList>
    </citation>
    <scope>NUCLEOTIDE SEQUENCE [LARGE SCALE GENOMIC DNA]</scope>
    <source>
        <strain evidence="2">PAMB 00755</strain>
    </source>
</reference>
<gene>
    <name evidence="1" type="ORF">PBT88_06895</name>
</gene>
<dbReference type="Proteomes" id="UP001210865">
    <property type="component" value="Chromosome"/>
</dbReference>
<accession>A0ABY7NTF1</accession>
<dbReference type="EMBL" id="CP115174">
    <property type="protein sequence ID" value="WBO23842.1"/>
    <property type="molecule type" value="Genomic_DNA"/>
</dbReference>
<evidence type="ECO:0000313" key="1">
    <source>
        <dbReference type="EMBL" id="WBO23842.1"/>
    </source>
</evidence>
<sequence length="111" mass="11608">MAVLVTAGGGGRFMSEGVPALVTNMKGIKLSVKEAQLAGQVTDRVLQSRLASLVELGDPYRSGTMVEKWLQQDTRVASKLNGISLFTDVSKSIASVMSQNGASGRCLAAPP</sequence>
<organism evidence="1 2">
    <name type="scientific">Sphingomonas abietis</name>
    <dbReference type="NCBI Taxonomy" id="3012344"/>
    <lineage>
        <taxon>Bacteria</taxon>
        <taxon>Pseudomonadati</taxon>
        <taxon>Pseudomonadota</taxon>
        <taxon>Alphaproteobacteria</taxon>
        <taxon>Sphingomonadales</taxon>
        <taxon>Sphingomonadaceae</taxon>
        <taxon>Sphingomonas</taxon>
    </lineage>
</organism>
<dbReference type="RefSeq" id="WP_270078472.1">
    <property type="nucleotide sequence ID" value="NZ_CP115174.1"/>
</dbReference>
<evidence type="ECO:0000313" key="2">
    <source>
        <dbReference type="Proteomes" id="UP001210865"/>
    </source>
</evidence>
<keyword evidence="2" id="KW-1185">Reference proteome</keyword>